<dbReference type="AlphaFoldDB" id="A0AAD3DX41"/>
<keyword evidence="2" id="KW-1185">Reference proteome</keyword>
<evidence type="ECO:0000313" key="2">
    <source>
        <dbReference type="Proteomes" id="UP001054857"/>
    </source>
</evidence>
<reference evidence="1 2" key="1">
    <citation type="journal article" date="2021" name="Sci. Rep.">
        <title>Genome sequencing of the multicellular alga Astrephomene provides insights into convergent evolution of germ-soma differentiation.</title>
        <authorList>
            <person name="Yamashita S."/>
            <person name="Yamamoto K."/>
            <person name="Matsuzaki R."/>
            <person name="Suzuki S."/>
            <person name="Yamaguchi H."/>
            <person name="Hirooka S."/>
            <person name="Minakuchi Y."/>
            <person name="Miyagishima S."/>
            <person name="Kawachi M."/>
            <person name="Toyoda A."/>
            <person name="Nozaki H."/>
        </authorList>
    </citation>
    <scope>NUCLEOTIDE SEQUENCE [LARGE SCALE GENOMIC DNA]</scope>
    <source>
        <strain evidence="1 2">NIES-4017</strain>
    </source>
</reference>
<sequence length="204" mass="21134">MYKATCVLGAQKGVVNLLIPPKRCTVAGALLKNETTRRGTISRACNRRRELLPSGAIPAGLSAAAAVAIHLAVSNLAWAEEPADALSVLQVADPPTQELAAVPPSASQTQQPAEEPILTAPDLALAPDVTLAASLASEPAAAPSELAAAAVESPVVHMDIPTLPVISSETDIQTLVAALVRNERFTSALLNNEAFLDRLAGEER</sequence>
<dbReference type="EMBL" id="BMAR01000023">
    <property type="protein sequence ID" value="GFR48342.1"/>
    <property type="molecule type" value="Genomic_DNA"/>
</dbReference>
<feature type="non-terminal residue" evidence="1">
    <location>
        <position position="1"/>
    </location>
</feature>
<evidence type="ECO:0000313" key="1">
    <source>
        <dbReference type="EMBL" id="GFR48342.1"/>
    </source>
</evidence>
<accession>A0AAD3DX41</accession>
<proteinExistence type="predicted"/>
<comment type="caution">
    <text evidence="1">The sequence shown here is derived from an EMBL/GenBank/DDBJ whole genome shotgun (WGS) entry which is preliminary data.</text>
</comment>
<protein>
    <submittedName>
        <fullName evidence="1">Uncharacterized protein</fullName>
    </submittedName>
</protein>
<gene>
    <name evidence="1" type="ORF">Agub_g10229</name>
</gene>
<name>A0AAD3DX41_9CHLO</name>
<dbReference type="Proteomes" id="UP001054857">
    <property type="component" value="Unassembled WGS sequence"/>
</dbReference>
<organism evidence="1 2">
    <name type="scientific">Astrephomene gubernaculifera</name>
    <dbReference type="NCBI Taxonomy" id="47775"/>
    <lineage>
        <taxon>Eukaryota</taxon>
        <taxon>Viridiplantae</taxon>
        <taxon>Chlorophyta</taxon>
        <taxon>core chlorophytes</taxon>
        <taxon>Chlorophyceae</taxon>
        <taxon>CS clade</taxon>
        <taxon>Chlamydomonadales</taxon>
        <taxon>Astrephomenaceae</taxon>
        <taxon>Astrephomene</taxon>
    </lineage>
</organism>